<evidence type="ECO:0000313" key="3">
    <source>
        <dbReference type="Proteomes" id="UP001152130"/>
    </source>
</evidence>
<evidence type="ECO:0008006" key="4">
    <source>
        <dbReference type="Google" id="ProtNLM"/>
    </source>
</evidence>
<feature type="signal peptide" evidence="1">
    <location>
        <begin position="1"/>
        <end position="18"/>
    </location>
</feature>
<organism evidence="2 3">
    <name type="scientific">Fusarium irregulare</name>
    <dbReference type="NCBI Taxonomy" id="2494466"/>
    <lineage>
        <taxon>Eukaryota</taxon>
        <taxon>Fungi</taxon>
        <taxon>Dikarya</taxon>
        <taxon>Ascomycota</taxon>
        <taxon>Pezizomycotina</taxon>
        <taxon>Sordariomycetes</taxon>
        <taxon>Hypocreomycetidae</taxon>
        <taxon>Hypocreales</taxon>
        <taxon>Nectriaceae</taxon>
        <taxon>Fusarium</taxon>
        <taxon>Fusarium incarnatum-equiseti species complex</taxon>
    </lineage>
</organism>
<evidence type="ECO:0000256" key="1">
    <source>
        <dbReference type="SAM" id="SignalP"/>
    </source>
</evidence>
<keyword evidence="1" id="KW-0732">Signal</keyword>
<feature type="chain" id="PRO_5040929912" description="Conidiation-specific protein 13" evidence="1">
    <location>
        <begin position="19"/>
        <end position="328"/>
    </location>
</feature>
<evidence type="ECO:0000313" key="2">
    <source>
        <dbReference type="EMBL" id="KAJ4006357.1"/>
    </source>
</evidence>
<accession>A0A9W8PHJ2</accession>
<name>A0A9W8PHJ2_9HYPO</name>
<dbReference type="Proteomes" id="UP001152130">
    <property type="component" value="Unassembled WGS sequence"/>
</dbReference>
<dbReference type="AlphaFoldDB" id="A0A9W8PHJ2"/>
<comment type="caution">
    <text evidence="2">The sequence shown here is derived from an EMBL/GenBank/DDBJ whole genome shotgun (WGS) entry which is preliminary data.</text>
</comment>
<gene>
    <name evidence="2" type="ORF">NW766_010436</name>
</gene>
<dbReference type="EMBL" id="JAPDHF010000019">
    <property type="protein sequence ID" value="KAJ4006357.1"/>
    <property type="molecule type" value="Genomic_DNA"/>
</dbReference>
<sequence>MHFFSLASSLALVSLALGTPAPPKTIVVKPVLCPAIDFKKMNTVLTAVLPKTPRTIKEWPWGQMPKTCMSQTERLKLDPYKMKVYEILYEDCPRPWYVCRHETAEMSIEAIADNFGRLPVALRDFVRYQFATGPRNGAAGGTVVLPRGDVTYWGNLTDNQNTFVHEAVHAAEFYRGYKKYGGLYAESKHWMDEYNKDDWRSDDKSAKSPVEAFAQMGILALIDKHLPAGLTIFEPNFKLLSHQHNALLDLIGDDLDFGVTCNRKEPDDEPIVCMGPKVDCANMPDLKFNPPKESLDPAHFGVWRSGSVNGSRRMRQRLQTLVLASTSE</sequence>
<reference evidence="2" key="1">
    <citation type="submission" date="2022-10" db="EMBL/GenBank/DDBJ databases">
        <title>Fusarium specimens isolated from Avocado Roots.</title>
        <authorList>
            <person name="Stajich J."/>
            <person name="Roper C."/>
            <person name="Heimlech-Rivalta G."/>
        </authorList>
    </citation>
    <scope>NUCLEOTIDE SEQUENCE</scope>
    <source>
        <strain evidence="2">CF00143</strain>
    </source>
</reference>
<keyword evidence="3" id="KW-1185">Reference proteome</keyword>
<proteinExistence type="predicted"/>
<protein>
    <recommendedName>
        <fullName evidence="4">Conidiation-specific protein 13</fullName>
    </recommendedName>
</protein>